<reference evidence="8" key="1">
    <citation type="journal article" date="2006" name="Science">
        <title>Ancient noncoding elements conserved in the human genome.</title>
        <authorList>
            <person name="Venkatesh B."/>
            <person name="Kirkness E.F."/>
            <person name="Loh Y.H."/>
            <person name="Halpern A.L."/>
            <person name="Lee A.P."/>
            <person name="Johnson J."/>
            <person name="Dandona N."/>
            <person name="Viswanathan L.D."/>
            <person name="Tay A."/>
            <person name="Venter J.C."/>
            <person name="Strausberg R.L."/>
            <person name="Brenner S."/>
        </authorList>
    </citation>
    <scope>NUCLEOTIDE SEQUENCE [LARGE SCALE GENOMIC DNA]</scope>
</reference>
<keyword evidence="4 6" id="KW-1133">Transmembrane helix</keyword>
<dbReference type="GeneTree" id="ENSGT00850000132319"/>
<evidence type="ECO:0000256" key="2">
    <source>
        <dbReference type="ARBA" id="ARBA00005787"/>
    </source>
</evidence>
<reference evidence="8" key="2">
    <citation type="journal article" date="2007" name="PLoS Biol.">
        <title>Survey sequencing and comparative analysis of the elephant shark (Callorhinchus milii) genome.</title>
        <authorList>
            <person name="Venkatesh B."/>
            <person name="Kirkness E.F."/>
            <person name="Loh Y.H."/>
            <person name="Halpern A.L."/>
            <person name="Lee A.P."/>
            <person name="Johnson J."/>
            <person name="Dandona N."/>
            <person name="Viswanathan L.D."/>
            <person name="Tay A."/>
            <person name="Venter J.C."/>
            <person name="Strausberg R.L."/>
            <person name="Brenner S."/>
        </authorList>
    </citation>
    <scope>NUCLEOTIDE SEQUENCE [LARGE SCALE GENOMIC DNA]</scope>
</reference>
<keyword evidence="3 6" id="KW-0812">Transmembrane</keyword>
<dbReference type="RefSeq" id="XP_007887214.2">
    <property type="nucleotide sequence ID" value="XM_007889023.2"/>
</dbReference>
<organism evidence="7 8">
    <name type="scientific">Callorhinchus milii</name>
    <name type="common">Ghost shark</name>
    <dbReference type="NCBI Taxonomy" id="7868"/>
    <lineage>
        <taxon>Eukaryota</taxon>
        <taxon>Metazoa</taxon>
        <taxon>Chordata</taxon>
        <taxon>Craniata</taxon>
        <taxon>Vertebrata</taxon>
        <taxon>Chondrichthyes</taxon>
        <taxon>Holocephali</taxon>
        <taxon>Chimaeriformes</taxon>
        <taxon>Callorhinchidae</taxon>
        <taxon>Callorhinchus</taxon>
    </lineage>
</organism>
<dbReference type="GO" id="GO:0007605">
    <property type="term" value="P:sensory perception of sound"/>
    <property type="evidence" value="ECO:0007669"/>
    <property type="project" value="UniProtKB-ARBA"/>
</dbReference>
<feature type="transmembrane region" description="Helical" evidence="6">
    <location>
        <begin position="136"/>
        <end position="159"/>
    </location>
</feature>
<dbReference type="InterPro" id="IPR026748">
    <property type="entry name" value="Clarin"/>
</dbReference>
<keyword evidence="8" id="KW-1185">Reference proteome</keyword>
<dbReference type="GO" id="GO:0016020">
    <property type="term" value="C:membrane"/>
    <property type="evidence" value="ECO:0007669"/>
    <property type="project" value="UniProtKB-SubCell"/>
</dbReference>
<evidence type="ECO:0000256" key="6">
    <source>
        <dbReference type="SAM" id="Phobius"/>
    </source>
</evidence>
<evidence type="ECO:0000256" key="1">
    <source>
        <dbReference type="ARBA" id="ARBA00004141"/>
    </source>
</evidence>
<evidence type="ECO:0000313" key="7">
    <source>
        <dbReference type="Ensembl" id="ENSCMIP00000019773.1"/>
    </source>
</evidence>
<protein>
    <submittedName>
        <fullName evidence="7">Clarin 2</fullName>
    </submittedName>
</protein>
<comment type="subcellular location">
    <subcellularLocation>
        <location evidence="1">Membrane</location>
        <topology evidence="1">Multi-pass membrane protein</topology>
    </subcellularLocation>
</comment>
<dbReference type="AlphaFoldDB" id="A0A4W3HR47"/>
<dbReference type="InParanoid" id="A0A4W3HR47"/>
<reference evidence="7" key="4">
    <citation type="submission" date="2025-08" db="UniProtKB">
        <authorList>
            <consortium name="Ensembl"/>
        </authorList>
    </citation>
    <scope>IDENTIFICATION</scope>
</reference>
<feature type="transmembrane region" description="Helical" evidence="6">
    <location>
        <begin position="96"/>
        <end position="124"/>
    </location>
</feature>
<dbReference type="OMA" id="PKWMTGK"/>
<dbReference type="Pfam" id="PF25807">
    <property type="entry name" value="Clarin-2"/>
    <property type="match status" value="1"/>
</dbReference>
<dbReference type="Ensembl" id="ENSCMIT00000020142.1">
    <property type="protein sequence ID" value="ENSCMIP00000019773.1"/>
    <property type="gene ID" value="ENSCMIG00000009197.1"/>
</dbReference>
<dbReference type="KEGG" id="cmk:103175804"/>
<proteinExistence type="inferred from homology"/>
<gene>
    <name evidence="7" type="primary">clrn2</name>
</gene>
<evidence type="ECO:0000256" key="4">
    <source>
        <dbReference type="ARBA" id="ARBA00022989"/>
    </source>
</evidence>
<dbReference type="PANTHER" id="PTHR31548">
    <property type="entry name" value="CLARIN"/>
    <property type="match status" value="1"/>
</dbReference>
<evidence type="ECO:0000256" key="3">
    <source>
        <dbReference type="ARBA" id="ARBA00022692"/>
    </source>
</evidence>
<dbReference type="GeneID" id="103175804"/>
<dbReference type="PANTHER" id="PTHR31548:SF5">
    <property type="entry name" value="CLARIN-2"/>
    <property type="match status" value="1"/>
</dbReference>
<dbReference type="Proteomes" id="UP000314986">
    <property type="component" value="Unassembled WGS sequence"/>
</dbReference>
<name>A0A4W3HR47_CALMI</name>
<reference evidence="7" key="5">
    <citation type="submission" date="2025-09" db="UniProtKB">
        <authorList>
            <consortium name="Ensembl"/>
        </authorList>
    </citation>
    <scope>IDENTIFICATION</scope>
</reference>
<comment type="similarity">
    <text evidence="2">Belongs to the clarin family.</text>
</comment>
<evidence type="ECO:0000256" key="5">
    <source>
        <dbReference type="ARBA" id="ARBA00023136"/>
    </source>
</evidence>
<dbReference type="CTD" id="645104"/>
<evidence type="ECO:0000313" key="8">
    <source>
        <dbReference type="Proteomes" id="UP000314986"/>
    </source>
</evidence>
<dbReference type="OrthoDB" id="10012538at2759"/>
<sequence>MPSRLKKILFSVASAVSFVSALLLAVALGTKRWVTGTILCKTGADIVNATDPELAKFIGHIYYGLFQGGKIRQCGLGGRTSKILIFPQLVKTLHAAVHMLVILFLCFAIAFALVSFGFCIYNAVKIPYQTIKGPMGIYLWNLIASGCGVFAVVCFIAAVKIHRHTERIANFRENVFKFVIFQECFDFSFWLCVASAAVHVVNLLLVRVSGVQFPTLKTKTEEANVTPEDIMY</sequence>
<keyword evidence="5 6" id="KW-0472">Membrane</keyword>
<reference evidence="8" key="3">
    <citation type="journal article" date="2014" name="Nature">
        <title>Elephant shark genome provides unique insights into gnathostome evolution.</title>
        <authorList>
            <consortium name="International Elephant Shark Genome Sequencing Consortium"/>
            <person name="Venkatesh B."/>
            <person name="Lee A.P."/>
            <person name="Ravi V."/>
            <person name="Maurya A.K."/>
            <person name="Lian M.M."/>
            <person name="Swann J.B."/>
            <person name="Ohta Y."/>
            <person name="Flajnik M.F."/>
            <person name="Sutoh Y."/>
            <person name="Kasahara M."/>
            <person name="Hoon S."/>
            <person name="Gangu V."/>
            <person name="Roy S.W."/>
            <person name="Irimia M."/>
            <person name="Korzh V."/>
            <person name="Kondrychyn I."/>
            <person name="Lim Z.W."/>
            <person name="Tay B.H."/>
            <person name="Tohari S."/>
            <person name="Kong K.W."/>
            <person name="Ho S."/>
            <person name="Lorente-Galdos B."/>
            <person name="Quilez J."/>
            <person name="Marques-Bonet T."/>
            <person name="Raney B.J."/>
            <person name="Ingham P.W."/>
            <person name="Tay A."/>
            <person name="Hillier L.W."/>
            <person name="Minx P."/>
            <person name="Boehm T."/>
            <person name="Wilson R.K."/>
            <person name="Brenner S."/>
            <person name="Warren W.C."/>
        </authorList>
    </citation>
    <scope>NUCLEOTIDE SEQUENCE [LARGE SCALE GENOMIC DNA]</scope>
</reference>
<feature type="transmembrane region" description="Helical" evidence="6">
    <location>
        <begin position="187"/>
        <end position="206"/>
    </location>
</feature>
<accession>A0A4W3HR47</accession>